<evidence type="ECO:0000256" key="1">
    <source>
        <dbReference type="ARBA" id="ARBA00023270"/>
    </source>
</evidence>
<dbReference type="InterPro" id="IPR013785">
    <property type="entry name" value="Aldolase_TIM"/>
</dbReference>
<keyword evidence="1" id="KW-0704">Schiff base</keyword>
<feature type="non-terminal residue" evidence="2">
    <location>
        <position position="92"/>
    </location>
</feature>
<dbReference type="GO" id="GO:0005975">
    <property type="term" value="P:carbohydrate metabolic process"/>
    <property type="evidence" value="ECO:0007669"/>
    <property type="project" value="InterPro"/>
</dbReference>
<dbReference type="Proteomes" id="UP000273807">
    <property type="component" value="Unassembled WGS sequence"/>
</dbReference>
<protein>
    <submittedName>
        <fullName evidence="2">Transaldolase</fullName>
        <ecNumber evidence="2">2.2.1.2</ecNumber>
    </submittedName>
</protein>
<dbReference type="InterPro" id="IPR001585">
    <property type="entry name" value="TAL/FSA"/>
</dbReference>
<reference evidence="2 3" key="1">
    <citation type="submission" date="2018-10" db="EMBL/GenBank/DDBJ databases">
        <title>Genome sequencing of Arthrobacter oryzae TNB02.</title>
        <authorList>
            <person name="Cho Y.-J."/>
            <person name="Cho A."/>
            <person name="Kim O.-S."/>
        </authorList>
    </citation>
    <scope>NUCLEOTIDE SEQUENCE [LARGE SCALE GENOMIC DNA]</scope>
    <source>
        <strain evidence="2 3">TNB02</strain>
    </source>
</reference>
<dbReference type="RefSeq" id="WP_311133334.1">
    <property type="nucleotide sequence ID" value="NZ_RBED01000001.1"/>
</dbReference>
<dbReference type="PROSITE" id="PS01054">
    <property type="entry name" value="TRANSALDOLASE_1"/>
    <property type="match status" value="1"/>
</dbReference>
<dbReference type="Pfam" id="PF00923">
    <property type="entry name" value="TAL_FSA"/>
    <property type="match status" value="1"/>
</dbReference>
<keyword evidence="2" id="KW-0808">Transferase</keyword>
<gene>
    <name evidence="2" type="ORF">D7003_00005</name>
</gene>
<comment type="caution">
    <text evidence="2">The sequence shown here is derived from an EMBL/GenBank/DDBJ whole genome shotgun (WGS) entry which is preliminary data.</text>
</comment>
<evidence type="ECO:0000313" key="2">
    <source>
        <dbReference type="EMBL" id="RNL63900.1"/>
    </source>
</evidence>
<dbReference type="EMBL" id="RBED01000001">
    <property type="protein sequence ID" value="RNL63900.1"/>
    <property type="molecule type" value="Genomic_DNA"/>
</dbReference>
<dbReference type="SUPFAM" id="SSF51569">
    <property type="entry name" value="Aldolase"/>
    <property type="match status" value="1"/>
</dbReference>
<name>A0A3N0CKC2_9MICC</name>
<keyword evidence="3" id="KW-1185">Reference proteome</keyword>
<dbReference type="AlphaFoldDB" id="A0A3N0CKC2"/>
<dbReference type="InterPro" id="IPR018225">
    <property type="entry name" value="Transaldolase_AS"/>
</dbReference>
<dbReference type="Gene3D" id="3.20.20.70">
    <property type="entry name" value="Aldolase class I"/>
    <property type="match status" value="1"/>
</dbReference>
<dbReference type="EC" id="2.2.1.2" evidence="2"/>
<proteinExistence type="predicted"/>
<evidence type="ECO:0000313" key="3">
    <source>
        <dbReference type="Proteomes" id="UP000273807"/>
    </source>
</evidence>
<sequence length="92" mass="9530">MTTPTQQLSDAGVSIWLDDLSRGRLSTGTLRTLIEEKNVVGVTTNPSIFHAASTTGHAYDATHAAQAKAGATVEETTFEIIPTAGAAPCALC</sequence>
<dbReference type="GO" id="GO:0004801">
    <property type="term" value="F:transaldolase activity"/>
    <property type="evidence" value="ECO:0007669"/>
    <property type="project" value="UniProtKB-EC"/>
</dbReference>
<organism evidence="2 3">
    <name type="scientific">Arthrobacter oryzae</name>
    <dbReference type="NCBI Taxonomy" id="409290"/>
    <lineage>
        <taxon>Bacteria</taxon>
        <taxon>Bacillati</taxon>
        <taxon>Actinomycetota</taxon>
        <taxon>Actinomycetes</taxon>
        <taxon>Micrococcales</taxon>
        <taxon>Micrococcaceae</taxon>
        <taxon>Arthrobacter</taxon>
    </lineage>
</organism>
<accession>A0A3N0CKC2</accession>